<dbReference type="InterPro" id="IPR009057">
    <property type="entry name" value="Homeodomain-like_sf"/>
</dbReference>
<dbReference type="InterPro" id="IPR015292">
    <property type="entry name" value="Tscrpt_reg_YbiH_C"/>
</dbReference>
<dbReference type="PANTHER" id="PTHR30055">
    <property type="entry name" value="HTH-TYPE TRANSCRIPTIONAL REGULATOR RUTR"/>
    <property type="match status" value="1"/>
</dbReference>
<dbReference type="OrthoDB" id="9151800at2"/>
<dbReference type="GO" id="GO:0000976">
    <property type="term" value="F:transcription cis-regulatory region binding"/>
    <property type="evidence" value="ECO:0007669"/>
    <property type="project" value="TreeGrafter"/>
</dbReference>
<dbReference type="Proteomes" id="UP000197019">
    <property type="component" value="Chromosome"/>
</dbReference>
<dbReference type="PANTHER" id="PTHR30055:SF234">
    <property type="entry name" value="HTH-TYPE TRANSCRIPTIONAL REGULATOR BETI"/>
    <property type="match status" value="1"/>
</dbReference>
<keyword evidence="3" id="KW-0804">Transcription</keyword>
<evidence type="ECO:0000256" key="1">
    <source>
        <dbReference type="ARBA" id="ARBA00023015"/>
    </source>
</evidence>
<dbReference type="PROSITE" id="PS01081">
    <property type="entry name" value="HTH_TETR_1"/>
    <property type="match status" value="1"/>
</dbReference>
<protein>
    <submittedName>
        <fullName evidence="6">TetR family transcriptional regulator</fullName>
    </submittedName>
</protein>
<dbReference type="PRINTS" id="PR00455">
    <property type="entry name" value="HTHTETR"/>
</dbReference>
<name>A0A1Z4BX92_9GAMM</name>
<evidence type="ECO:0000256" key="2">
    <source>
        <dbReference type="ARBA" id="ARBA00023125"/>
    </source>
</evidence>
<keyword evidence="1" id="KW-0805">Transcription regulation</keyword>
<dbReference type="InterPro" id="IPR023772">
    <property type="entry name" value="DNA-bd_HTH_TetR-type_CS"/>
</dbReference>
<evidence type="ECO:0000256" key="3">
    <source>
        <dbReference type="ARBA" id="ARBA00023163"/>
    </source>
</evidence>
<feature type="DNA-binding region" description="H-T-H motif" evidence="4">
    <location>
        <begin position="34"/>
        <end position="53"/>
    </location>
</feature>
<evidence type="ECO:0000259" key="5">
    <source>
        <dbReference type="PROSITE" id="PS50977"/>
    </source>
</evidence>
<dbReference type="SUPFAM" id="SSF46689">
    <property type="entry name" value="Homeodomain-like"/>
    <property type="match status" value="1"/>
</dbReference>
<dbReference type="Gene3D" id="1.10.10.60">
    <property type="entry name" value="Homeodomain-like"/>
    <property type="match status" value="1"/>
</dbReference>
<dbReference type="KEGG" id="mpsy:CEK71_07110"/>
<feature type="domain" description="HTH tetR-type" evidence="5">
    <location>
        <begin position="11"/>
        <end position="71"/>
    </location>
</feature>
<evidence type="ECO:0000256" key="4">
    <source>
        <dbReference type="PROSITE-ProRule" id="PRU00335"/>
    </source>
</evidence>
<dbReference type="PROSITE" id="PS50977">
    <property type="entry name" value="HTH_TETR_2"/>
    <property type="match status" value="1"/>
</dbReference>
<evidence type="ECO:0000313" key="6">
    <source>
        <dbReference type="EMBL" id="ASF45863.1"/>
    </source>
</evidence>
<keyword evidence="7" id="KW-1185">Reference proteome</keyword>
<dbReference type="Gene3D" id="1.10.357.10">
    <property type="entry name" value="Tetracycline Repressor, domain 2"/>
    <property type="match status" value="1"/>
</dbReference>
<organism evidence="6 7">
    <name type="scientific">Methylovulum psychrotolerans</name>
    <dbReference type="NCBI Taxonomy" id="1704499"/>
    <lineage>
        <taxon>Bacteria</taxon>
        <taxon>Pseudomonadati</taxon>
        <taxon>Pseudomonadota</taxon>
        <taxon>Gammaproteobacteria</taxon>
        <taxon>Methylococcales</taxon>
        <taxon>Methylococcaceae</taxon>
        <taxon>Methylovulum</taxon>
    </lineage>
</organism>
<sequence length="219" mass="24242">MLETRSATKPELAINRLLQIAVEVFAEQGYRDATVREICTRANVNVAAVNYYFRSKEGLYTEALVFAFTELNKLYPYQAAEDVGLPPEQRLNLFIQHFLNKLLDDSHLGIPGKLISREIAEPTKALDIIIAKAIIPQCALLEEIILVLLGGQADKMLLQRCVMSILGQCLMFKHSRSIIDRLFPEAIAGPAAIQASSQHIAAFSLAALQQLKPAVESPL</sequence>
<dbReference type="InterPro" id="IPR036271">
    <property type="entry name" value="Tet_transcr_reg_TetR-rel_C_sf"/>
</dbReference>
<dbReference type="GO" id="GO:0003700">
    <property type="term" value="F:DNA-binding transcription factor activity"/>
    <property type="evidence" value="ECO:0007669"/>
    <property type="project" value="TreeGrafter"/>
</dbReference>
<reference evidence="6 7" key="1">
    <citation type="submission" date="2017-06" db="EMBL/GenBank/DDBJ databases">
        <title>Genome Sequencing of the methanotroph Methylovulum psychrotolerants str. HV10-M2 isolated from a high-altitude environment.</title>
        <authorList>
            <person name="Mateos-Rivera A."/>
        </authorList>
    </citation>
    <scope>NUCLEOTIDE SEQUENCE [LARGE SCALE GENOMIC DNA]</scope>
    <source>
        <strain evidence="6 7">HV10_M2</strain>
    </source>
</reference>
<keyword evidence="2 4" id="KW-0238">DNA-binding</keyword>
<dbReference type="EMBL" id="CP022129">
    <property type="protein sequence ID" value="ASF45863.1"/>
    <property type="molecule type" value="Genomic_DNA"/>
</dbReference>
<dbReference type="RefSeq" id="WP_088618738.1">
    <property type="nucleotide sequence ID" value="NZ_CP022129.1"/>
</dbReference>
<dbReference type="AlphaFoldDB" id="A0A1Z4BX92"/>
<dbReference type="InterPro" id="IPR001647">
    <property type="entry name" value="HTH_TetR"/>
</dbReference>
<gene>
    <name evidence="6" type="ORF">CEK71_07110</name>
</gene>
<dbReference type="SUPFAM" id="SSF48498">
    <property type="entry name" value="Tetracyclin repressor-like, C-terminal domain"/>
    <property type="match status" value="1"/>
</dbReference>
<proteinExistence type="predicted"/>
<dbReference type="Pfam" id="PF00440">
    <property type="entry name" value="TetR_N"/>
    <property type="match status" value="1"/>
</dbReference>
<dbReference type="Pfam" id="PF09209">
    <property type="entry name" value="CecR_C"/>
    <property type="match status" value="1"/>
</dbReference>
<accession>A0A1Z4BX92</accession>
<evidence type="ECO:0000313" key="7">
    <source>
        <dbReference type="Proteomes" id="UP000197019"/>
    </source>
</evidence>
<dbReference type="InterPro" id="IPR050109">
    <property type="entry name" value="HTH-type_TetR-like_transc_reg"/>
</dbReference>